<name>A0A2X0N5N8_9BASI</name>
<sequence length="402" mass="44394">MGARTRKPEGIPAQYCSVGKGGGVECRHSHGLHEAMEWSQELLPVLGYFLLILVLLVLISPNVLPSSIPSRRSQVTSGAASSSAMCYLGLAILSIGFTWTYMFKYFQRSFEVAAARAGPNASKYTVKEWLASTSLFVEAWHQVCATPMAWWWSQVLCAWTAGPITGFWYFEGQRHRIRRVWAFMLLGQVVAISFAQNLFFLALALSPTTLSPRSITTSPLLIWSTLLSFLTIALVPSTIHKPTFLPNLLLMHILLLFPLLPVSTRAPRKSLLSPSALYLLYSLLSIALRYPTYVTLPSSSKQTPLHLLSAIQTLSSHPAQSSISYDVVFAFLSMLVFIILEGKEDRSLLDWIGVVAIAATTPFLGIAATSGFWLAQRERTIARRVQKGKAKEVDEGGVGKVE</sequence>
<gene>
    <name evidence="2" type="primary">BQ5605_C020g09141</name>
    <name evidence="2" type="ORF">BQ5605_C020G09141</name>
</gene>
<reference evidence="2 3" key="1">
    <citation type="submission" date="2016-11" db="EMBL/GenBank/DDBJ databases">
        <authorList>
            <person name="Jaros S."/>
            <person name="Januszkiewicz K."/>
            <person name="Wedrychowicz H."/>
        </authorList>
    </citation>
    <scope>NUCLEOTIDE SEQUENCE [LARGE SCALE GENOMIC DNA]</scope>
</reference>
<feature type="transmembrane region" description="Helical" evidence="1">
    <location>
        <begin position="323"/>
        <end position="340"/>
    </location>
</feature>
<evidence type="ECO:0000313" key="3">
    <source>
        <dbReference type="Proteomes" id="UP000249464"/>
    </source>
</evidence>
<feature type="transmembrane region" description="Helical" evidence="1">
    <location>
        <begin position="352"/>
        <end position="375"/>
    </location>
</feature>
<dbReference type="Proteomes" id="UP000249464">
    <property type="component" value="Unassembled WGS sequence"/>
</dbReference>
<protein>
    <submittedName>
        <fullName evidence="2">BQ5605_C020g09141 protein</fullName>
    </submittedName>
</protein>
<proteinExistence type="predicted"/>
<keyword evidence="1" id="KW-1133">Transmembrane helix</keyword>
<organism evidence="2 3">
    <name type="scientific">Microbotryum silenes-dioicae</name>
    <dbReference type="NCBI Taxonomy" id="796604"/>
    <lineage>
        <taxon>Eukaryota</taxon>
        <taxon>Fungi</taxon>
        <taxon>Dikarya</taxon>
        <taxon>Basidiomycota</taxon>
        <taxon>Pucciniomycotina</taxon>
        <taxon>Microbotryomycetes</taxon>
        <taxon>Microbotryales</taxon>
        <taxon>Microbotryaceae</taxon>
        <taxon>Microbotryum</taxon>
    </lineage>
</organism>
<keyword evidence="1" id="KW-0812">Transmembrane</keyword>
<accession>A0A2X0N5N8</accession>
<keyword evidence="1" id="KW-0472">Membrane</keyword>
<feature type="transmembrane region" description="Helical" evidence="1">
    <location>
        <begin position="182"/>
        <end position="205"/>
    </location>
</feature>
<feature type="transmembrane region" description="Helical" evidence="1">
    <location>
        <begin position="45"/>
        <end position="64"/>
    </location>
</feature>
<feature type="transmembrane region" description="Helical" evidence="1">
    <location>
        <begin position="84"/>
        <end position="102"/>
    </location>
</feature>
<feature type="transmembrane region" description="Helical" evidence="1">
    <location>
        <begin position="220"/>
        <end position="237"/>
    </location>
</feature>
<dbReference type="Pfam" id="PF11196">
    <property type="entry name" value="DUF2834"/>
    <property type="match status" value="1"/>
</dbReference>
<evidence type="ECO:0000256" key="1">
    <source>
        <dbReference type="SAM" id="Phobius"/>
    </source>
</evidence>
<feature type="transmembrane region" description="Helical" evidence="1">
    <location>
        <begin position="244"/>
        <end position="264"/>
    </location>
</feature>
<feature type="transmembrane region" description="Helical" evidence="1">
    <location>
        <begin position="276"/>
        <end position="296"/>
    </location>
</feature>
<keyword evidence="3" id="KW-1185">Reference proteome</keyword>
<dbReference type="EMBL" id="FQNC01000082">
    <property type="protein sequence ID" value="SGZ17759.1"/>
    <property type="molecule type" value="Genomic_DNA"/>
</dbReference>
<dbReference type="InterPro" id="IPR021362">
    <property type="entry name" value="DUF2834"/>
</dbReference>
<evidence type="ECO:0000313" key="2">
    <source>
        <dbReference type="EMBL" id="SGZ17759.1"/>
    </source>
</evidence>
<feature type="transmembrane region" description="Helical" evidence="1">
    <location>
        <begin position="149"/>
        <end position="170"/>
    </location>
</feature>
<dbReference type="AlphaFoldDB" id="A0A2X0N5N8"/>